<name>U7VCN3_9FUSO</name>
<dbReference type="EMBL" id="AXZF01000042">
    <property type="protein sequence ID" value="ERT68899.1"/>
    <property type="molecule type" value="Genomic_DNA"/>
</dbReference>
<evidence type="ECO:0000313" key="2">
    <source>
        <dbReference type="Proteomes" id="UP000017081"/>
    </source>
</evidence>
<evidence type="ECO:0000313" key="1">
    <source>
        <dbReference type="EMBL" id="ERT68899.1"/>
    </source>
</evidence>
<reference evidence="1 2" key="1">
    <citation type="submission" date="2013-08" db="EMBL/GenBank/DDBJ databases">
        <authorList>
            <person name="Weinstock G."/>
            <person name="Sodergren E."/>
            <person name="Wylie T."/>
            <person name="Fulton L."/>
            <person name="Fulton R."/>
            <person name="Fronick C."/>
            <person name="O'Laughlin M."/>
            <person name="Godfrey J."/>
            <person name="Miner T."/>
            <person name="Herter B."/>
            <person name="Appelbaum E."/>
            <person name="Cordes M."/>
            <person name="Lek S."/>
            <person name="Wollam A."/>
            <person name="Pepin K.H."/>
            <person name="Palsikar V.B."/>
            <person name="Mitreva M."/>
            <person name="Wilson R.K."/>
        </authorList>
    </citation>
    <scope>NUCLEOTIDE SEQUENCE [LARGE SCALE GENOMIC DNA]</scope>
    <source>
        <strain evidence="1 2">ATCC BAA-474</strain>
    </source>
</reference>
<dbReference type="STRING" id="1319815.HMPREF0202_01223"/>
<dbReference type="Proteomes" id="UP000017081">
    <property type="component" value="Unassembled WGS sequence"/>
</dbReference>
<keyword evidence="2" id="KW-1185">Reference proteome</keyword>
<protein>
    <recommendedName>
        <fullName evidence="3">Helix-turn-helix type 11 domain-containing protein</fullName>
    </recommendedName>
</protein>
<proteinExistence type="predicted"/>
<dbReference type="AlphaFoldDB" id="U7VCN3"/>
<evidence type="ECO:0008006" key="3">
    <source>
        <dbReference type="Google" id="ProtNLM"/>
    </source>
</evidence>
<gene>
    <name evidence="1" type="ORF">HMPREF0202_01223</name>
</gene>
<organism evidence="1 2">
    <name type="scientific">Cetobacterium somerae ATCC BAA-474</name>
    <dbReference type="NCBI Taxonomy" id="1319815"/>
    <lineage>
        <taxon>Bacteria</taxon>
        <taxon>Fusobacteriati</taxon>
        <taxon>Fusobacteriota</taxon>
        <taxon>Fusobacteriia</taxon>
        <taxon>Fusobacteriales</taxon>
        <taxon>Fusobacteriaceae</taxon>
        <taxon>Cetobacterium</taxon>
    </lineage>
</organism>
<dbReference type="RefSeq" id="WP_023050762.1">
    <property type="nucleotide sequence ID" value="NZ_CP173065.2"/>
</dbReference>
<dbReference type="HOGENOM" id="CLU_173913_1_1_0"/>
<comment type="caution">
    <text evidence="1">The sequence shown here is derived from an EMBL/GenBank/DDBJ whole genome shotgun (WGS) entry which is preliminary data.</text>
</comment>
<accession>U7VCN3</accession>
<sequence>MKIKEDKFYTAKEVAEMIKMSEMSAYRLIRKMNADLEKEGKIVIKGKISKRYFEEKTGI</sequence>